<dbReference type="Proteomes" id="UP000305362">
    <property type="component" value="Unassembled WGS sequence"/>
</dbReference>
<sequence>MRTFYKAISFFEELYHQFMLDLENSPLTRQSYLKKSRHLNYYLQNSFPFKIVLEKLASIDDEKLYIRIKIYPEQQYFSIEYSKELQTYYDNFIGIFIPGIAHFSDNISITYSKASQQELEKLGLYSQLSKRQDGIRPCAFAAWGTTSR</sequence>
<evidence type="ECO:0000313" key="2">
    <source>
        <dbReference type="Proteomes" id="UP000305362"/>
    </source>
</evidence>
<dbReference type="AlphaFoldDB" id="A0AB74K8X7"/>
<evidence type="ECO:0000313" key="1">
    <source>
        <dbReference type="EMBL" id="TIC57031.1"/>
    </source>
</evidence>
<dbReference type="EMBL" id="SPRV01000140">
    <property type="protein sequence ID" value="TIC57031.1"/>
    <property type="molecule type" value="Genomic_DNA"/>
</dbReference>
<gene>
    <name evidence="1" type="ORF">E3Q03_04468</name>
</gene>
<reference evidence="1 2" key="1">
    <citation type="submission" date="2019-03" db="EMBL/GenBank/DDBJ databases">
        <title>Sequencing 25 genomes of Wallemia mellicola.</title>
        <authorList>
            <person name="Gostincar C."/>
        </authorList>
    </citation>
    <scope>NUCLEOTIDE SEQUENCE [LARGE SCALE GENOMIC DNA]</scope>
    <source>
        <strain evidence="1 2">EXF-1277</strain>
    </source>
</reference>
<accession>A0AB74K8X7</accession>
<organism evidence="1 2">
    <name type="scientific">Wallemia mellicola</name>
    <dbReference type="NCBI Taxonomy" id="1708541"/>
    <lineage>
        <taxon>Eukaryota</taxon>
        <taxon>Fungi</taxon>
        <taxon>Dikarya</taxon>
        <taxon>Basidiomycota</taxon>
        <taxon>Wallemiomycotina</taxon>
        <taxon>Wallemiomycetes</taxon>
        <taxon>Wallemiales</taxon>
        <taxon>Wallemiaceae</taxon>
        <taxon>Wallemia</taxon>
    </lineage>
</organism>
<name>A0AB74K8X7_9BASI</name>
<comment type="caution">
    <text evidence="1">The sequence shown here is derived from an EMBL/GenBank/DDBJ whole genome shotgun (WGS) entry which is preliminary data.</text>
</comment>
<proteinExistence type="predicted"/>
<protein>
    <submittedName>
        <fullName evidence="1">Uncharacterized protein</fullName>
    </submittedName>
</protein>